<organism evidence="3 4">
    <name type="scientific">Anopheles dirus</name>
    <dbReference type="NCBI Taxonomy" id="7168"/>
    <lineage>
        <taxon>Eukaryota</taxon>
        <taxon>Metazoa</taxon>
        <taxon>Ecdysozoa</taxon>
        <taxon>Arthropoda</taxon>
        <taxon>Hexapoda</taxon>
        <taxon>Insecta</taxon>
        <taxon>Pterygota</taxon>
        <taxon>Neoptera</taxon>
        <taxon>Endopterygota</taxon>
        <taxon>Diptera</taxon>
        <taxon>Nematocera</taxon>
        <taxon>Culicoidea</taxon>
        <taxon>Culicidae</taxon>
        <taxon>Anophelinae</taxon>
        <taxon>Anopheles</taxon>
    </lineage>
</organism>
<dbReference type="Gene3D" id="1.10.720.40">
    <property type="match status" value="1"/>
</dbReference>
<proteinExistence type="predicted"/>
<feature type="domain" description="LEM" evidence="2">
    <location>
        <begin position="2"/>
        <end position="46"/>
    </location>
</feature>
<dbReference type="SMART" id="SM00540">
    <property type="entry name" value="LEM"/>
    <property type="match status" value="1"/>
</dbReference>
<feature type="compositionally biased region" description="Polar residues" evidence="1">
    <location>
        <begin position="375"/>
        <end position="391"/>
    </location>
</feature>
<feature type="region of interest" description="Disordered" evidence="1">
    <location>
        <begin position="366"/>
        <end position="391"/>
    </location>
</feature>
<dbReference type="Pfam" id="PF03020">
    <property type="entry name" value="LEM"/>
    <property type="match status" value="1"/>
</dbReference>
<dbReference type="VEuPathDB" id="VectorBase:ADIR014615"/>
<evidence type="ECO:0000256" key="1">
    <source>
        <dbReference type="SAM" id="MobiDB-lite"/>
    </source>
</evidence>
<reference evidence="4" key="1">
    <citation type="submission" date="2013-03" db="EMBL/GenBank/DDBJ databases">
        <title>The Genome Sequence of Anopheles dirus WRAIR2.</title>
        <authorList>
            <consortium name="The Broad Institute Genomics Platform"/>
            <person name="Neafsey D.E."/>
            <person name="Walton C."/>
            <person name="Walker B."/>
            <person name="Young S.K."/>
            <person name="Zeng Q."/>
            <person name="Gargeya S."/>
            <person name="Fitzgerald M."/>
            <person name="Haas B."/>
            <person name="Abouelleil A."/>
            <person name="Allen A.W."/>
            <person name="Alvarado L."/>
            <person name="Arachchi H.M."/>
            <person name="Berlin A.M."/>
            <person name="Chapman S.B."/>
            <person name="Gainer-Dewar J."/>
            <person name="Goldberg J."/>
            <person name="Griggs A."/>
            <person name="Gujja S."/>
            <person name="Hansen M."/>
            <person name="Howarth C."/>
            <person name="Imamovic A."/>
            <person name="Ireland A."/>
            <person name="Larimer J."/>
            <person name="McCowan C."/>
            <person name="Murphy C."/>
            <person name="Pearson M."/>
            <person name="Poon T.W."/>
            <person name="Priest M."/>
            <person name="Roberts A."/>
            <person name="Saif S."/>
            <person name="Shea T."/>
            <person name="Sisk P."/>
            <person name="Sykes S."/>
            <person name="Wortman J."/>
            <person name="Nusbaum C."/>
            <person name="Birren B."/>
        </authorList>
    </citation>
    <scope>NUCLEOTIDE SEQUENCE [LARGE SCALE GENOMIC DNA]</scope>
    <source>
        <strain evidence="4">WRAIR2</strain>
    </source>
</reference>
<evidence type="ECO:0000313" key="3">
    <source>
        <dbReference type="EnsemblMetazoa" id="ADIR014615-PA"/>
    </source>
</evidence>
<protein>
    <submittedName>
        <fullName evidence="3">LEM domain-containing protein</fullName>
    </submittedName>
</protein>
<evidence type="ECO:0000313" key="4">
    <source>
        <dbReference type="Proteomes" id="UP000075884"/>
    </source>
</evidence>
<feature type="compositionally biased region" description="Polar residues" evidence="1">
    <location>
        <begin position="298"/>
        <end position="315"/>
    </location>
</feature>
<dbReference type="CDD" id="cd12934">
    <property type="entry name" value="LEM"/>
    <property type="match status" value="1"/>
</dbReference>
<dbReference type="SUPFAM" id="SSF63451">
    <property type="entry name" value="LEM domain"/>
    <property type="match status" value="1"/>
</dbReference>
<accession>A0A182NXP2</accession>
<feature type="region of interest" description="Disordered" evidence="1">
    <location>
        <begin position="257"/>
        <end position="279"/>
    </location>
</feature>
<keyword evidence="4" id="KW-1185">Reference proteome</keyword>
<feature type="region of interest" description="Disordered" evidence="1">
    <location>
        <begin position="298"/>
        <end position="351"/>
    </location>
</feature>
<feature type="region of interest" description="Disordered" evidence="1">
    <location>
        <begin position="145"/>
        <end position="192"/>
    </location>
</feature>
<dbReference type="AlphaFoldDB" id="A0A182NXP2"/>
<dbReference type="PROSITE" id="PS50954">
    <property type="entry name" value="LEM"/>
    <property type="match status" value="1"/>
</dbReference>
<feature type="compositionally biased region" description="Polar residues" evidence="1">
    <location>
        <begin position="111"/>
        <end position="125"/>
    </location>
</feature>
<dbReference type="InterPro" id="IPR003887">
    <property type="entry name" value="LEM_dom"/>
</dbReference>
<dbReference type="InterPro" id="IPR011015">
    <property type="entry name" value="LEM/LEM-like_dom_sf"/>
</dbReference>
<reference evidence="3" key="2">
    <citation type="submission" date="2020-05" db="UniProtKB">
        <authorList>
            <consortium name="EnsemblMetazoa"/>
        </authorList>
    </citation>
    <scope>IDENTIFICATION</scope>
    <source>
        <strain evidence="3">WRAIR2</strain>
    </source>
</reference>
<feature type="compositionally biased region" description="Polar residues" evidence="1">
    <location>
        <begin position="322"/>
        <end position="333"/>
    </location>
</feature>
<dbReference type="Proteomes" id="UP000075884">
    <property type="component" value="Unassembled WGS sequence"/>
</dbReference>
<dbReference type="EnsemblMetazoa" id="ADIR014615-RA">
    <property type="protein sequence ID" value="ADIR014615-PA"/>
    <property type="gene ID" value="ADIR014615"/>
</dbReference>
<feature type="compositionally biased region" description="Basic and acidic residues" evidence="1">
    <location>
        <begin position="87"/>
        <end position="96"/>
    </location>
</feature>
<feature type="region of interest" description="Disordered" evidence="1">
    <location>
        <begin position="63"/>
        <end position="128"/>
    </location>
</feature>
<feature type="compositionally biased region" description="Basic and acidic residues" evidence="1">
    <location>
        <begin position="335"/>
        <end position="345"/>
    </location>
</feature>
<name>A0A182NXP2_9DIPT</name>
<sequence>MADNFDDMSNDQLRLKLLECGFSNMPVTSTTRKVLIKKLRNHISSGNGATGKAGRRETIHNLTKYSSDEDSESAGSKNTPSKKAAKKKEVTNRRATIDVAAATAKLPKPVSASQPAPKATNTTELPPTLAAASIRRYGRLIPAKEKNLDLPSSQPTPKVPAILEDSDDDMTPLSQLPQRERKSKSPSLSRAEMLTTSYVHQVEVLARAPEPISEEMEIDVPEVGKNADEIEVIVVEDDDDAYDIPALQKPTLVKEVKHHQQRDGFRTNTSDMTGRKASDDFNFVEPSSQKYATVTVNQPEPSSLKYGSTITTTERSLPKPTIGSTSVRSSMSSAIRDDVGPKFDPSDSPYLSEFTKRLSRLRAEAGLHPRDTLEQRGSSSRWTMIDGDSSS</sequence>
<evidence type="ECO:0000259" key="2">
    <source>
        <dbReference type="PROSITE" id="PS50954"/>
    </source>
</evidence>
<dbReference type="STRING" id="7168.A0A182NXP2"/>